<reference evidence="3 4" key="1">
    <citation type="submission" date="2020-02" db="EMBL/GenBank/DDBJ databases">
        <title>Integrative conjugative elements (ICEs) and plasmids drive adaptation of Pseudomonas nitroreducens strain HBP1 to wastewater environment.</title>
        <authorList>
            <person name="Sentchilo V."/>
            <person name="Carraro N."/>
            <person name="Bertelli C."/>
            <person name="van der Meer J.R."/>
        </authorList>
    </citation>
    <scope>NUCLEOTIDE SEQUENCE [LARGE SCALE GENOMIC DNA]</scope>
    <source>
        <strain evidence="3 4">HBP1</strain>
    </source>
</reference>
<keyword evidence="5" id="KW-1185">Reference proteome</keyword>
<name>A0A6G6IXS4_PSENT</name>
<evidence type="ECO:0000313" key="4">
    <source>
        <dbReference type="Proteomes" id="UP000501063"/>
    </source>
</evidence>
<dbReference type="Proteomes" id="UP000608450">
    <property type="component" value="Unassembled WGS sequence"/>
</dbReference>
<gene>
    <name evidence="3" type="ORF">G5B91_16275</name>
    <name evidence="2" type="ORF">I5I61_19850</name>
</gene>
<organism evidence="3 4">
    <name type="scientific">Pseudomonas nitroreducens</name>
    <dbReference type="NCBI Taxonomy" id="46680"/>
    <lineage>
        <taxon>Bacteria</taxon>
        <taxon>Pseudomonadati</taxon>
        <taxon>Pseudomonadota</taxon>
        <taxon>Gammaproteobacteria</taxon>
        <taxon>Pseudomonadales</taxon>
        <taxon>Pseudomonadaceae</taxon>
        <taxon>Pseudomonas</taxon>
    </lineage>
</organism>
<dbReference type="EMBL" id="CP049140">
    <property type="protein sequence ID" value="QIE87743.1"/>
    <property type="molecule type" value="Genomic_DNA"/>
</dbReference>
<reference evidence="2 5" key="2">
    <citation type="submission" date="2020-11" db="EMBL/GenBank/DDBJ databases">
        <title>Enhanced detection system for hospital associated transmission using whole genome sequencing surveillance.</title>
        <authorList>
            <person name="Harrison L.H."/>
            <person name="Van Tyne D."/>
            <person name="Marsh J.W."/>
            <person name="Griffith M.P."/>
            <person name="Snyder D.J."/>
            <person name="Cooper V.S."/>
            <person name="Mustapha M."/>
        </authorList>
    </citation>
    <scope>NUCLEOTIDE SEQUENCE [LARGE SCALE GENOMIC DNA]</scope>
    <source>
        <strain evidence="2 5">PSA00705</strain>
    </source>
</reference>
<evidence type="ECO:0000313" key="2">
    <source>
        <dbReference type="EMBL" id="MBG6289714.1"/>
    </source>
</evidence>
<dbReference type="Proteomes" id="UP000501063">
    <property type="component" value="Chromosome"/>
</dbReference>
<dbReference type="Gene3D" id="2.60.120.380">
    <property type="match status" value="1"/>
</dbReference>
<dbReference type="EMBL" id="JADTFC010000054">
    <property type="protein sequence ID" value="MBG6289714.1"/>
    <property type="molecule type" value="Genomic_DNA"/>
</dbReference>
<accession>A0A6G6IXS4</accession>
<proteinExistence type="predicted"/>
<sequence length="134" mass="13851">MKASLLLFCLATATPAFALAADTVTTVPVHFAKGASSTAHKGSFKGYDTVLYTLSAKAGQHMKVGVTGSSKANFNLFAPGDKPGESTALGAGSVGQDWSGALPASGTYSVQVYQMRASARRGETVNYSIHFAIE</sequence>
<feature type="signal peptide" evidence="1">
    <location>
        <begin position="1"/>
        <end position="20"/>
    </location>
</feature>
<evidence type="ECO:0000256" key="1">
    <source>
        <dbReference type="SAM" id="SignalP"/>
    </source>
</evidence>
<dbReference type="GeneID" id="300410315"/>
<evidence type="ECO:0000313" key="3">
    <source>
        <dbReference type="EMBL" id="QIE87743.1"/>
    </source>
</evidence>
<dbReference type="RefSeq" id="WP_024762538.1">
    <property type="nucleotide sequence ID" value="NZ_CP049140.1"/>
</dbReference>
<dbReference type="AlphaFoldDB" id="A0A6G6IXS4"/>
<keyword evidence="1" id="KW-0732">Signal</keyword>
<evidence type="ECO:0000313" key="5">
    <source>
        <dbReference type="Proteomes" id="UP000608450"/>
    </source>
</evidence>
<dbReference type="KEGG" id="pnt:G5B91_16275"/>
<feature type="chain" id="PRO_5026182600" evidence="1">
    <location>
        <begin position="21"/>
        <end position="134"/>
    </location>
</feature>
<protein>
    <submittedName>
        <fullName evidence="3">G-type lysozyme inhibitor</fullName>
    </submittedName>
</protein>